<keyword evidence="5" id="KW-1185">Reference proteome</keyword>
<accession>A0ABD2BVU5</accession>
<evidence type="ECO:0000313" key="2">
    <source>
        <dbReference type="EMBL" id="KAL2736902.1"/>
    </source>
</evidence>
<protein>
    <submittedName>
        <fullName evidence="1">Uncharacterized protein</fullName>
    </submittedName>
</protein>
<gene>
    <name evidence="4" type="ORF">V1478_000017</name>
    <name evidence="3" type="ORF">V1478_002273</name>
    <name evidence="2" type="ORF">V1478_002281</name>
    <name evidence="1" type="ORF">V1478_002341</name>
</gene>
<dbReference type="AlphaFoldDB" id="A0ABD2BVU5"/>
<reference evidence="1 5" key="1">
    <citation type="journal article" date="2024" name="Ann. Entomol. Soc. Am.">
        <title>Genomic analyses of the southern and eastern yellowjacket wasps (Hymenoptera: Vespidae) reveal evolutionary signatures of social life.</title>
        <authorList>
            <person name="Catto M.A."/>
            <person name="Caine P.B."/>
            <person name="Orr S.E."/>
            <person name="Hunt B.G."/>
            <person name="Goodisman M.A.D."/>
        </authorList>
    </citation>
    <scope>NUCLEOTIDE SEQUENCE [LARGE SCALE GENOMIC DNA]</scope>
    <source>
        <strain evidence="1">233</strain>
        <tissue evidence="1">Head and thorax</tissue>
    </source>
</reference>
<proteinExistence type="predicted"/>
<dbReference type="EMBL" id="JAUDFV010000041">
    <property type="protein sequence ID" value="KAL2736966.1"/>
    <property type="molecule type" value="Genomic_DNA"/>
</dbReference>
<name>A0ABD2BVU5_VESSQ</name>
<dbReference type="EMBL" id="JAUDFV010000048">
    <property type="protein sequence ID" value="KAL2736895.1"/>
    <property type="molecule type" value="Genomic_DNA"/>
</dbReference>
<sequence>ISKNFPSYNTDIGTPFLYVSSTDTAQIQENSSYSSSWGRMLIVQRINKDSAQMQEESSSSSSWGRMLIVQASTKILKHRCNRARSNE</sequence>
<evidence type="ECO:0000313" key="3">
    <source>
        <dbReference type="EMBL" id="KAL2736966.1"/>
    </source>
</evidence>
<comment type="caution">
    <text evidence="1">The sequence shown here is derived from an EMBL/GenBank/DDBJ whole genome shotgun (WGS) entry which is preliminary data.</text>
</comment>
<dbReference type="Proteomes" id="UP001607302">
    <property type="component" value="Unassembled WGS sequence"/>
</dbReference>
<evidence type="ECO:0000313" key="5">
    <source>
        <dbReference type="Proteomes" id="UP001607302"/>
    </source>
</evidence>
<organism evidence="1 5">
    <name type="scientific">Vespula squamosa</name>
    <name type="common">Southern yellow jacket</name>
    <name type="synonym">Wasp</name>
    <dbReference type="NCBI Taxonomy" id="30214"/>
    <lineage>
        <taxon>Eukaryota</taxon>
        <taxon>Metazoa</taxon>
        <taxon>Ecdysozoa</taxon>
        <taxon>Arthropoda</taxon>
        <taxon>Hexapoda</taxon>
        <taxon>Insecta</taxon>
        <taxon>Pterygota</taxon>
        <taxon>Neoptera</taxon>
        <taxon>Endopterygota</taxon>
        <taxon>Hymenoptera</taxon>
        <taxon>Apocrita</taxon>
        <taxon>Aculeata</taxon>
        <taxon>Vespoidea</taxon>
        <taxon>Vespidae</taxon>
        <taxon>Vespinae</taxon>
        <taxon>Vespula</taxon>
    </lineage>
</organism>
<dbReference type="EMBL" id="JAUDFV010000006">
    <property type="protein sequence ID" value="KAL2741608.1"/>
    <property type="molecule type" value="Genomic_DNA"/>
</dbReference>
<evidence type="ECO:0000313" key="1">
    <source>
        <dbReference type="EMBL" id="KAL2736895.1"/>
    </source>
</evidence>
<feature type="non-terminal residue" evidence="1">
    <location>
        <position position="1"/>
    </location>
</feature>
<dbReference type="EMBL" id="JAUDFV010000043">
    <property type="protein sequence ID" value="KAL2736902.1"/>
    <property type="molecule type" value="Genomic_DNA"/>
</dbReference>
<evidence type="ECO:0000313" key="4">
    <source>
        <dbReference type="EMBL" id="KAL2741608.1"/>
    </source>
</evidence>